<feature type="compositionally biased region" description="Basic and acidic residues" evidence="10">
    <location>
        <begin position="14"/>
        <end position="36"/>
    </location>
</feature>
<feature type="transmembrane region" description="Helical" evidence="11">
    <location>
        <begin position="282"/>
        <end position="303"/>
    </location>
</feature>
<dbReference type="Proteomes" id="UP000502756">
    <property type="component" value="Chromosome"/>
</dbReference>
<keyword evidence="4" id="KW-0874">Quinone</keyword>
<keyword evidence="3 11" id="KW-0812">Transmembrane</keyword>
<reference evidence="14 15" key="1">
    <citation type="submission" date="2020-05" db="EMBL/GenBank/DDBJ databases">
        <title>Genome sequencing of Spirosoma sp. TS118.</title>
        <authorList>
            <person name="Lee J.-H."/>
            <person name="Jeong S."/>
            <person name="Zhao L."/>
            <person name="Jung J.-H."/>
            <person name="Kim M.-K."/>
            <person name="Lim S."/>
        </authorList>
    </citation>
    <scope>NUCLEOTIDE SEQUENCE [LARGE SCALE GENOMIC DNA]</scope>
    <source>
        <strain evidence="14 15">TS118</strain>
    </source>
</reference>
<feature type="transmembrane region" description="Helical" evidence="11">
    <location>
        <begin position="431"/>
        <end position="449"/>
    </location>
</feature>
<sequence>MNMDMGNRGVTRPMMDKGHGHDSDQKQDMPQDGHDHDMMSPHQRMDMLRMHQMQTLWVYWLVVILGVWVMLSPLTFDYARGAVMPSGGRPVWLSLPDRLQALKWSDLISGLVLIIFGYRSLTPNRPASVWICCFVGIWLSMAPLILWSPSAAAYVNDTLVGTLVIGLTILIPGMPNMIMYMEMGPDTPPGWTYNPSSWPQRWIMIVAGFIGWMVSRYLAAFQLGYLDQPWDPFFGESTVNVLNSAMSHAMPVSDAGLGSFAYTFEFLMGFMGSSARWRTMPWMVTFFGILVIPLGLVHIFLVISQPLLVGYWCTFCILAAVIMLPMIPLEVDEVIAMVQYMRQRMQKGEMDKRSPTLLTFPQQSGSVFLASIWGMSFPWTLTVSMLLGIWLVFSPYVFGAAIQTPAASLNHLCGALIVVVSVISMGEVLRIGRYLNVLLGLALAIGIWFTSNASGSLSINCVLTGLVVAALAIPRGQITEHYGSWDTYVK</sequence>
<comment type="subcellular location">
    <subcellularLocation>
        <location evidence="1">Membrane</location>
        <topology evidence="1">Multi-pass membrane protein</topology>
    </subcellularLocation>
</comment>
<organism evidence="14 15">
    <name type="scientific">Spirosoma taeanense</name>
    <dbReference type="NCBI Taxonomy" id="2735870"/>
    <lineage>
        <taxon>Bacteria</taxon>
        <taxon>Pseudomonadati</taxon>
        <taxon>Bacteroidota</taxon>
        <taxon>Cytophagia</taxon>
        <taxon>Cytophagales</taxon>
        <taxon>Cytophagaceae</taxon>
        <taxon>Spirosoma</taxon>
    </lineage>
</organism>
<dbReference type="GO" id="GO:0016491">
    <property type="term" value="F:oxidoreductase activity"/>
    <property type="evidence" value="ECO:0007669"/>
    <property type="project" value="UniProtKB-KW"/>
</dbReference>
<dbReference type="CDD" id="cd12919">
    <property type="entry name" value="VKOR_2"/>
    <property type="match status" value="1"/>
</dbReference>
<dbReference type="GO" id="GO:0048038">
    <property type="term" value="F:quinone binding"/>
    <property type="evidence" value="ECO:0007669"/>
    <property type="project" value="UniProtKB-KW"/>
</dbReference>
<feature type="transmembrane region" description="Helical" evidence="11">
    <location>
        <begin position="202"/>
        <end position="225"/>
    </location>
</feature>
<feature type="domain" description="SPW repeat-containing integral membrane" evidence="12">
    <location>
        <begin position="90"/>
        <end position="167"/>
    </location>
</feature>
<evidence type="ECO:0000256" key="10">
    <source>
        <dbReference type="SAM" id="MobiDB-lite"/>
    </source>
</evidence>
<accession>A0A6M5YAH6</accession>
<feature type="transmembrane region" description="Helical" evidence="11">
    <location>
        <begin position="101"/>
        <end position="121"/>
    </location>
</feature>
<protein>
    <submittedName>
        <fullName evidence="14">Vitamin K epoxide reductase family protein</fullName>
    </submittedName>
</protein>
<dbReference type="GO" id="GO:0016020">
    <property type="term" value="C:membrane"/>
    <property type="evidence" value="ECO:0007669"/>
    <property type="project" value="UniProtKB-SubCell"/>
</dbReference>
<feature type="transmembrane region" description="Helical" evidence="11">
    <location>
        <begin position="455"/>
        <end position="473"/>
    </location>
</feature>
<dbReference type="Pfam" id="PF03779">
    <property type="entry name" value="SPW"/>
    <property type="match status" value="2"/>
</dbReference>
<comment type="similarity">
    <text evidence="2">Belongs to the VKOR family.</text>
</comment>
<keyword evidence="6" id="KW-0560">Oxidoreductase</keyword>
<dbReference type="Gene3D" id="1.20.1440.130">
    <property type="entry name" value="VKOR domain"/>
    <property type="match status" value="1"/>
</dbReference>
<dbReference type="Pfam" id="PF07884">
    <property type="entry name" value="VKOR"/>
    <property type="match status" value="1"/>
</dbReference>
<evidence type="ECO:0000259" key="12">
    <source>
        <dbReference type="Pfam" id="PF03779"/>
    </source>
</evidence>
<evidence type="ECO:0000256" key="6">
    <source>
        <dbReference type="ARBA" id="ARBA00023002"/>
    </source>
</evidence>
<feature type="transmembrane region" description="Helical" evidence="11">
    <location>
        <begin position="367"/>
        <end position="393"/>
    </location>
</feature>
<dbReference type="InterPro" id="IPR038354">
    <property type="entry name" value="VKOR_sf"/>
</dbReference>
<evidence type="ECO:0000256" key="11">
    <source>
        <dbReference type="SAM" id="Phobius"/>
    </source>
</evidence>
<evidence type="ECO:0000256" key="8">
    <source>
        <dbReference type="ARBA" id="ARBA00023157"/>
    </source>
</evidence>
<feature type="transmembrane region" description="Helical" evidence="11">
    <location>
        <begin position="405"/>
        <end position="424"/>
    </location>
</feature>
<evidence type="ECO:0000256" key="2">
    <source>
        <dbReference type="ARBA" id="ARBA00006214"/>
    </source>
</evidence>
<proteinExistence type="inferred from homology"/>
<evidence type="ECO:0000256" key="4">
    <source>
        <dbReference type="ARBA" id="ARBA00022719"/>
    </source>
</evidence>
<keyword evidence="8" id="KW-1015">Disulfide bond</keyword>
<keyword evidence="7 11" id="KW-0472">Membrane</keyword>
<evidence type="ECO:0000256" key="3">
    <source>
        <dbReference type="ARBA" id="ARBA00022692"/>
    </source>
</evidence>
<feature type="domain" description="SPW repeat-containing integral membrane" evidence="12">
    <location>
        <begin position="379"/>
        <end position="472"/>
    </location>
</feature>
<feature type="transmembrane region" description="Helical" evidence="11">
    <location>
        <begin position="309"/>
        <end position="327"/>
    </location>
</feature>
<dbReference type="EMBL" id="CP053435">
    <property type="protein sequence ID" value="QJW91198.1"/>
    <property type="molecule type" value="Genomic_DNA"/>
</dbReference>
<dbReference type="InterPro" id="IPR005530">
    <property type="entry name" value="SPW"/>
</dbReference>
<evidence type="ECO:0000313" key="15">
    <source>
        <dbReference type="Proteomes" id="UP000502756"/>
    </source>
</evidence>
<evidence type="ECO:0000259" key="13">
    <source>
        <dbReference type="Pfam" id="PF07884"/>
    </source>
</evidence>
<evidence type="ECO:0000313" key="14">
    <source>
        <dbReference type="EMBL" id="QJW91198.1"/>
    </source>
</evidence>
<evidence type="ECO:0000256" key="5">
    <source>
        <dbReference type="ARBA" id="ARBA00022989"/>
    </source>
</evidence>
<evidence type="ECO:0000256" key="9">
    <source>
        <dbReference type="ARBA" id="ARBA00023284"/>
    </source>
</evidence>
<evidence type="ECO:0000256" key="1">
    <source>
        <dbReference type="ARBA" id="ARBA00004141"/>
    </source>
</evidence>
<feature type="domain" description="Vitamin K epoxide reductase" evidence="13">
    <location>
        <begin position="202"/>
        <end position="329"/>
    </location>
</feature>
<keyword evidence="9" id="KW-0676">Redox-active center</keyword>
<feature type="region of interest" description="Disordered" evidence="10">
    <location>
        <begin position="1"/>
        <end position="36"/>
    </location>
</feature>
<dbReference type="KEGG" id="stae:HNV11_18360"/>
<dbReference type="RefSeq" id="WP_171741045.1">
    <property type="nucleotide sequence ID" value="NZ_CP053435.1"/>
</dbReference>
<feature type="transmembrane region" description="Helical" evidence="11">
    <location>
        <begin position="128"/>
        <end position="147"/>
    </location>
</feature>
<gene>
    <name evidence="14" type="ORF">HNV11_18360</name>
</gene>
<keyword evidence="5 11" id="KW-1133">Transmembrane helix</keyword>
<feature type="transmembrane region" description="Helical" evidence="11">
    <location>
        <begin position="159"/>
        <end position="181"/>
    </location>
</feature>
<name>A0A6M5YAH6_9BACT</name>
<evidence type="ECO:0000256" key="7">
    <source>
        <dbReference type="ARBA" id="ARBA00023136"/>
    </source>
</evidence>
<feature type="transmembrane region" description="Helical" evidence="11">
    <location>
        <begin position="56"/>
        <end position="76"/>
    </location>
</feature>
<dbReference type="AlphaFoldDB" id="A0A6M5YAH6"/>
<keyword evidence="15" id="KW-1185">Reference proteome</keyword>
<dbReference type="InterPro" id="IPR012932">
    <property type="entry name" value="VKOR"/>
</dbReference>